<dbReference type="AlphaFoldDB" id="W7EP55"/>
<dbReference type="Proteomes" id="UP000054337">
    <property type="component" value="Unassembled WGS sequence"/>
</dbReference>
<dbReference type="GeneID" id="26259485"/>
<feature type="domain" description="NACHT-NTPase and P-loop NTPases N-terminal" evidence="2">
    <location>
        <begin position="11"/>
        <end position="132"/>
    </location>
</feature>
<feature type="compositionally biased region" description="Polar residues" evidence="1">
    <location>
        <begin position="174"/>
        <end position="183"/>
    </location>
</feature>
<dbReference type="EMBL" id="KI968710">
    <property type="protein sequence ID" value="EUN29846.1"/>
    <property type="molecule type" value="Genomic_DNA"/>
</dbReference>
<dbReference type="InterPro" id="IPR031352">
    <property type="entry name" value="SesA"/>
</dbReference>
<feature type="region of interest" description="Disordered" evidence="1">
    <location>
        <begin position="154"/>
        <end position="183"/>
    </location>
</feature>
<accession>W7EP55</accession>
<organism evidence="3 4">
    <name type="scientific">Bipolaris victoriae (strain FI3)</name>
    <name type="common">Victoria blight of oats agent</name>
    <name type="synonym">Cochliobolus victoriae</name>
    <dbReference type="NCBI Taxonomy" id="930091"/>
    <lineage>
        <taxon>Eukaryota</taxon>
        <taxon>Fungi</taxon>
        <taxon>Dikarya</taxon>
        <taxon>Ascomycota</taxon>
        <taxon>Pezizomycotina</taxon>
        <taxon>Dothideomycetes</taxon>
        <taxon>Pleosporomycetidae</taxon>
        <taxon>Pleosporales</taxon>
        <taxon>Pleosporineae</taxon>
        <taxon>Pleosporaceae</taxon>
        <taxon>Bipolaris</taxon>
    </lineage>
</organism>
<dbReference type="Pfam" id="PF17107">
    <property type="entry name" value="SesA"/>
    <property type="match status" value="1"/>
</dbReference>
<evidence type="ECO:0000313" key="4">
    <source>
        <dbReference type="Proteomes" id="UP000054337"/>
    </source>
</evidence>
<evidence type="ECO:0000256" key="1">
    <source>
        <dbReference type="SAM" id="MobiDB-lite"/>
    </source>
</evidence>
<evidence type="ECO:0000313" key="3">
    <source>
        <dbReference type="EMBL" id="EUN29846.1"/>
    </source>
</evidence>
<keyword evidence="4" id="KW-1185">Reference proteome</keyword>
<protein>
    <recommendedName>
        <fullName evidence="2">NACHT-NTPase and P-loop NTPases N-terminal domain-containing protein</fullName>
    </recommendedName>
</protein>
<reference evidence="3 4" key="1">
    <citation type="journal article" date="2013" name="PLoS Genet.">
        <title>Comparative genome structure, secondary metabolite, and effector coding capacity across Cochliobolus pathogens.</title>
        <authorList>
            <person name="Condon B.J."/>
            <person name="Leng Y."/>
            <person name="Wu D."/>
            <person name="Bushley K.E."/>
            <person name="Ohm R.A."/>
            <person name="Otillar R."/>
            <person name="Martin J."/>
            <person name="Schackwitz W."/>
            <person name="Grimwood J."/>
            <person name="MohdZainudin N."/>
            <person name="Xue C."/>
            <person name="Wang R."/>
            <person name="Manning V.A."/>
            <person name="Dhillon B."/>
            <person name="Tu Z.J."/>
            <person name="Steffenson B.J."/>
            <person name="Salamov A."/>
            <person name="Sun H."/>
            <person name="Lowry S."/>
            <person name="LaButti K."/>
            <person name="Han J."/>
            <person name="Copeland A."/>
            <person name="Lindquist E."/>
            <person name="Barry K."/>
            <person name="Schmutz J."/>
            <person name="Baker S.E."/>
            <person name="Ciuffetti L.M."/>
            <person name="Grigoriev I.V."/>
            <person name="Zhong S."/>
            <person name="Turgeon B.G."/>
        </authorList>
    </citation>
    <scope>NUCLEOTIDE SEQUENCE [LARGE SCALE GENOMIC DNA]</scope>
    <source>
        <strain evidence="3 4">FI3</strain>
    </source>
</reference>
<dbReference type="HOGENOM" id="CLU_1261293_0_0_1"/>
<evidence type="ECO:0000259" key="2">
    <source>
        <dbReference type="Pfam" id="PF17107"/>
    </source>
</evidence>
<name>W7EP55_BIPV3</name>
<dbReference type="RefSeq" id="XP_014559425.1">
    <property type="nucleotide sequence ID" value="XM_014703939.1"/>
</dbReference>
<sequence>MASGFEILGLIGSIVIIVDTTIEVYDAIKNLHGLPEAFQQVSNRLPLVKNAFEDAKGPAKNASSNDEKALKELLESCEKKARELQKIFMKIAKKSTGSEPVISVYRSLVLKLGKKSRVEILMDDILKDLQVMVAHSVFRAATQKRVEEVERARQELAEVPPSLSDSDFDERPDTANQYGDGNRQYNAFGGIQKDVDGSYFEAGRDQNFGTMPLEASKKE</sequence>
<proteinExistence type="predicted"/>
<gene>
    <name evidence="3" type="ORF">COCVIDRAFT_92155</name>
</gene>